<feature type="compositionally biased region" description="Basic and acidic residues" evidence="5">
    <location>
        <begin position="68"/>
        <end position="91"/>
    </location>
</feature>
<sequence length="499" mass="55531">METLIGIAVGLALGAVVGWFVGRSGSAQVRAELASQRQQAQAALDQAQRAAQDQLAQERAATQALLEQKQRDSDTLIENERRASREQAERTAAQHEALVERLQAAAQQRYVEAKQSGERLVEAERAAAAKQIEEMKADRKRLADEFEALSVKVLDQSKKTLLEAAEERFKRAQLSSDAELAKREQAIKSMVDPMTKTLTEVKKEVATAETSRREAHAALNEQLTMMKGASEKLFNETSQLVSALRAPQTRGRWGEIQLRTVVEAAGMMNHVDFDEQVSVDDQRPDMVVHLPGSKDIVVDAKVSFTGFLDAINAPDEKERAKKLASHARHVRNHVDQLGSKEYWEKFPSPEFVVMFLPAENFLQAALEQDPNLLEHSFSKNVVMATPATLVALLRTVAYTWRQEQLAANARQVFDLARELHKRLGTMGGHLVTMSKRLNDTVEAFNKFNSSLDRNVVTQARRFSELQGLTEIASPPPLEVQAVPAQKPDLYALPEPDTDA</sequence>
<evidence type="ECO:0000313" key="6">
    <source>
        <dbReference type="EMBL" id="TQK76159.1"/>
    </source>
</evidence>
<evidence type="ECO:0000256" key="4">
    <source>
        <dbReference type="ARBA" id="ARBA00023172"/>
    </source>
</evidence>
<evidence type="ECO:0000256" key="3">
    <source>
        <dbReference type="ARBA" id="ARBA00023054"/>
    </source>
</evidence>
<reference evidence="6 7" key="1">
    <citation type="submission" date="2019-06" db="EMBL/GenBank/DDBJ databases">
        <title>Sequencing the genomes of 1000 actinobacteria strains.</title>
        <authorList>
            <person name="Klenk H.-P."/>
        </authorList>
    </citation>
    <scope>NUCLEOTIDE SEQUENCE [LARGE SCALE GENOMIC DNA]</scope>
    <source>
        <strain evidence="6 7">DSM 10596</strain>
    </source>
</reference>
<dbReference type="Proteomes" id="UP000316181">
    <property type="component" value="Unassembled WGS sequence"/>
</dbReference>
<feature type="region of interest" description="Disordered" evidence="5">
    <location>
        <begin position="67"/>
        <end position="91"/>
    </location>
</feature>
<dbReference type="InterPro" id="IPR003798">
    <property type="entry name" value="DNA_recombination_RmuC"/>
</dbReference>
<comment type="similarity">
    <text evidence="2">Belongs to the RmuC family.</text>
</comment>
<protein>
    <submittedName>
        <fullName evidence="6">DNA recombination protein RmuC</fullName>
    </submittedName>
</protein>
<dbReference type="EMBL" id="VFNV01000001">
    <property type="protein sequence ID" value="TQK76159.1"/>
    <property type="molecule type" value="Genomic_DNA"/>
</dbReference>
<accession>A0A542SNE6</accession>
<evidence type="ECO:0000256" key="5">
    <source>
        <dbReference type="SAM" id="MobiDB-lite"/>
    </source>
</evidence>
<dbReference type="GO" id="GO:0006310">
    <property type="term" value="P:DNA recombination"/>
    <property type="evidence" value="ECO:0007669"/>
    <property type="project" value="UniProtKB-KW"/>
</dbReference>
<dbReference type="AlphaFoldDB" id="A0A542SNE6"/>
<dbReference type="Pfam" id="PF02646">
    <property type="entry name" value="RmuC"/>
    <property type="match status" value="1"/>
</dbReference>
<dbReference type="RefSeq" id="WP_142111478.1">
    <property type="nucleotide sequence ID" value="NZ_BAAATB010000002.1"/>
</dbReference>
<comment type="caution">
    <text evidence="6">The sequence shown here is derived from an EMBL/GenBank/DDBJ whole genome shotgun (WGS) entry which is preliminary data.</text>
</comment>
<keyword evidence="4" id="KW-0233">DNA recombination</keyword>
<evidence type="ECO:0000313" key="7">
    <source>
        <dbReference type="Proteomes" id="UP000316181"/>
    </source>
</evidence>
<evidence type="ECO:0000256" key="1">
    <source>
        <dbReference type="ARBA" id="ARBA00003416"/>
    </source>
</evidence>
<keyword evidence="3" id="KW-0175">Coiled coil</keyword>
<dbReference type="OrthoDB" id="370725at2"/>
<comment type="function">
    <text evidence="1">Involved in DNA recombination.</text>
</comment>
<keyword evidence="7" id="KW-1185">Reference proteome</keyword>
<name>A0A542SNE6_9MICO</name>
<dbReference type="PANTHER" id="PTHR30563:SF0">
    <property type="entry name" value="DNA RECOMBINATION PROTEIN RMUC"/>
    <property type="match status" value="1"/>
</dbReference>
<dbReference type="PANTHER" id="PTHR30563">
    <property type="entry name" value="DNA RECOMBINATION PROTEIN RMUC"/>
    <property type="match status" value="1"/>
</dbReference>
<organism evidence="6 7">
    <name type="scientific">Rarobacter incanus</name>
    <dbReference type="NCBI Taxonomy" id="153494"/>
    <lineage>
        <taxon>Bacteria</taxon>
        <taxon>Bacillati</taxon>
        <taxon>Actinomycetota</taxon>
        <taxon>Actinomycetes</taxon>
        <taxon>Micrococcales</taxon>
        <taxon>Rarobacteraceae</taxon>
        <taxon>Rarobacter</taxon>
    </lineage>
</organism>
<gene>
    <name evidence="6" type="ORF">FB389_0818</name>
</gene>
<evidence type="ECO:0000256" key="2">
    <source>
        <dbReference type="ARBA" id="ARBA00009840"/>
    </source>
</evidence>
<proteinExistence type="inferred from homology"/>
<feature type="region of interest" description="Disordered" evidence="5">
    <location>
        <begin position="476"/>
        <end position="499"/>
    </location>
</feature>